<name>A0A834SI54_9FABA</name>
<protein>
    <submittedName>
        <fullName evidence="1">Uncharacterized protein</fullName>
    </submittedName>
</protein>
<sequence length="19" mass="2245">MAEDLNFKGRSQHHLGEFE</sequence>
<organism evidence="1 2">
    <name type="scientific">Senna tora</name>
    <dbReference type="NCBI Taxonomy" id="362788"/>
    <lineage>
        <taxon>Eukaryota</taxon>
        <taxon>Viridiplantae</taxon>
        <taxon>Streptophyta</taxon>
        <taxon>Embryophyta</taxon>
        <taxon>Tracheophyta</taxon>
        <taxon>Spermatophyta</taxon>
        <taxon>Magnoliopsida</taxon>
        <taxon>eudicotyledons</taxon>
        <taxon>Gunneridae</taxon>
        <taxon>Pentapetalae</taxon>
        <taxon>rosids</taxon>
        <taxon>fabids</taxon>
        <taxon>Fabales</taxon>
        <taxon>Fabaceae</taxon>
        <taxon>Caesalpinioideae</taxon>
        <taxon>Cassia clade</taxon>
        <taxon>Senna</taxon>
    </lineage>
</organism>
<comment type="caution">
    <text evidence="1">The sequence shown here is derived from an EMBL/GenBank/DDBJ whole genome shotgun (WGS) entry which is preliminary data.</text>
</comment>
<proteinExistence type="predicted"/>
<accession>A0A834SI54</accession>
<gene>
    <name evidence="1" type="ORF">G2W53_041879</name>
</gene>
<dbReference type="Proteomes" id="UP000634136">
    <property type="component" value="Unassembled WGS sequence"/>
</dbReference>
<evidence type="ECO:0000313" key="1">
    <source>
        <dbReference type="EMBL" id="KAF7802768.1"/>
    </source>
</evidence>
<reference evidence="1" key="1">
    <citation type="submission" date="2020-09" db="EMBL/GenBank/DDBJ databases">
        <title>Genome-Enabled Discovery of Anthraquinone Biosynthesis in Senna tora.</title>
        <authorList>
            <person name="Kang S.-H."/>
            <person name="Pandey R.P."/>
            <person name="Lee C.-M."/>
            <person name="Sim J.-S."/>
            <person name="Jeong J.-T."/>
            <person name="Choi B.-S."/>
            <person name="Jung M."/>
            <person name="Ginzburg D."/>
            <person name="Zhao K."/>
            <person name="Won S.Y."/>
            <person name="Oh T.-J."/>
            <person name="Yu Y."/>
            <person name="Kim N.-H."/>
            <person name="Lee O.R."/>
            <person name="Lee T.-H."/>
            <person name="Bashyal P."/>
            <person name="Kim T.-S."/>
            <person name="Lee W.-H."/>
            <person name="Kawkins C."/>
            <person name="Kim C.-K."/>
            <person name="Kim J.S."/>
            <person name="Ahn B.O."/>
            <person name="Rhee S.Y."/>
            <person name="Sohng J.K."/>
        </authorList>
    </citation>
    <scope>NUCLEOTIDE SEQUENCE</scope>
    <source>
        <tissue evidence="1">Leaf</tissue>
    </source>
</reference>
<dbReference type="AlphaFoldDB" id="A0A834SI54"/>
<keyword evidence="2" id="KW-1185">Reference proteome</keyword>
<dbReference type="EMBL" id="JAAIUW010000013">
    <property type="protein sequence ID" value="KAF7802768.1"/>
    <property type="molecule type" value="Genomic_DNA"/>
</dbReference>
<evidence type="ECO:0000313" key="2">
    <source>
        <dbReference type="Proteomes" id="UP000634136"/>
    </source>
</evidence>